<evidence type="ECO:0000313" key="4">
    <source>
        <dbReference type="Proteomes" id="UP001165289"/>
    </source>
</evidence>
<gene>
    <name evidence="3" type="ORF">LOD99_1191</name>
</gene>
<keyword evidence="4" id="KW-1185">Reference proteome</keyword>
<dbReference type="PROSITE" id="PS51125">
    <property type="entry name" value="NHL"/>
    <property type="match status" value="2"/>
</dbReference>
<dbReference type="EMBL" id="JAKMXF010000144">
    <property type="protein sequence ID" value="KAI6656392.1"/>
    <property type="molecule type" value="Genomic_DNA"/>
</dbReference>
<dbReference type="PANTHER" id="PTHR24104:SF25">
    <property type="entry name" value="PROTEIN LIN-41"/>
    <property type="match status" value="1"/>
</dbReference>
<evidence type="ECO:0000256" key="1">
    <source>
        <dbReference type="ARBA" id="ARBA00022737"/>
    </source>
</evidence>
<proteinExistence type="predicted"/>
<dbReference type="Proteomes" id="UP001165289">
    <property type="component" value="Unassembled WGS sequence"/>
</dbReference>
<dbReference type="Pfam" id="PF01436">
    <property type="entry name" value="NHL"/>
    <property type="match status" value="1"/>
</dbReference>
<dbReference type="GO" id="GO:0000209">
    <property type="term" value="P:protein polyubiquitination"/>
    <property type="evidence" value="ECO:0007669"/>
    <property type="project" value="TreeGrafter"/>
</dbReference>
<dbReference type="GO" id="GO:0043161">
    <property type="term" value="P:proteasome-mediated ubiquitin-dependent protein catabolic process"/>
    <property type="evidence" value="ECO:0007669"/>
    <property type="project" value="TreeGrafter"/>
</dbReference>
<dbReference type="InterPro" id="IPR050952">
    <property type="entry name" value="TRIM-NHL_E3_ligases"/>
</dbReference>
<dbReference type="InterPro" id="IPR011042">
    <property type="entry name" value="6-blade_b-propeller_TolB-like"/>
</dbReference>
<dbReference type="InterPro" id="IPR001258">
    <property type="entry name" value="NHL_repeat"/>
</dbReference>
<reference evidence="3 4" key="1">
    <citation type="journal article" date="2023" name="BMC Biol.">
        <title>The compact genome of the sponge Oopsacas minuta (Hexactinellida) is lacking key metazoan core genes.</title>
        <authorList>
            <person name="Santini S."/>
            <person name="Schenkelaars Q."/>
            <person name="Jourda C."/>
            <person name="Duchesne M."/>
            <person name="Belahbib H."/>
            <person name="Rocher C."/>
            <person name="Selva M."/>
            <person name="Riesgo A."/>
            <person name="Vervoort M."/>
            <person name="Leys S.P."/>
            <person name="Kodjabachian L."/>
            <person name="Le Bivic A."/>
            <person name="Borchiellini C."/>
            <person name="Claverie J.M."/>
            <person name="Renard E."/>
        </authorList>
    </citation>
    <scope>NUCLEOTIDE SEQUENCE [LARGE SCALE GENOMIC DNA]</scope>
    <source>
        <strain evidence="3">SPO-2</strain>
    </source>
</reference>
<feature type="repeat" description="NHL" evidence="2">
    <location>
        <begin position="256"/>
        <end position="299"/>
    </location>
</feature>
<feature type="repeat" description="NHL" evidence="2">
    <location>
        <begin position="170"/>
        <end position="210"/>
    </location>
</feature>
<keyword evidence="1" id="KW-0677">Repeat</keyword>
<name>A0AAV7K535_9METZ</name>
<protein>
    <submittedName>
        <fullName evidence="3">RING finger protein nhl-1-like</fullName>
    </submittedName>
</protein>
<dbReference type="SUPFAM" id="SSF101898">
    <property type="entry name" value="NHL repeat"/>
    <property type="match status" value="1"/>
</dbReference>
<evidence type="ECO:0000313" key="3">
    <source>
        <dbReference type="EMBL" id="KAI6656392.1"/>
    </source>
</evidence>
<dbReference type="CDD" id="cd05819">
    <property type="entry name" value="NHL"/>
    <property type="match status" value="1"/>
</dbReference>
<dbReference type="GO" id="GO:0061630">
    <property type="term" value="F:ubiquitin protein ligase activity"/>
    <property type="evidence" value="ECO:0007669"/>
    <property type="project" value="TreeGrafter"/>
</dbReference>
<sequence>MFCNNWSGKQPIQPSLTSTIRHSTIKAERYTIAPQDVDPIEAHIHSTIDGLIGLLNVRRVQLLEEVRNRREEKRATEIAQQESITQLTEALAHLQGDLRDNTLQSMQERMVREMEDNLRDLRNNVPVETTHKWQCDIRHLEISISHFGEIVQVPVGVPDYARILLATATGKKGSGPGQLNYPRGVAIHEATHQIFVANSYNNRVEIFSDTGEYLNQLGVGQLINPWGIAIHGEDVYVSCCRDHTVSQFKLTDMSLVRKIGGKGSNNGQFKYPNQLTTDPIGHVFITDSDNSRISVHDTDLNHLCNITHKSMARPYDVKVLRDRVYVLCPSNTSCMHVLTLEGDKLHSLITCG</sequence>
<organism evidence="3 4">
    <name type="scientific">Oopsacas minuta</name>
    <dbReference type="NCBI Taxonomy" id="111878"/>
    <lineage>
        <taxon>Eukaryota</taxon>
        <taxon>Metazoa</taxon>
        <taxon>Porifera</taxon>
        <taxon>Hexactinellida</taxon>
        <taxon>Hexasterophora</taxon>
        <taxon>Lyssacinosida</taxon>
        <taxon>Leucopsacidae</taxon>
        <taxon>Oopsacas</taxon>
    </lineage>
</organism>
<dbReference type="AlphaFoldDB" id="A0AAV7K535"/>
<dbReference type="Gene3D" id="2.120.10.30">
    <property type="entry name" value="TolB, C-terminal domain"/>
    <property type="match status" value="2"/>
</dbReference>
<accession>A0AAV7K535</accession>
<dbReference type="GO" id="GO:0008270">
    <property type="term" value="F:zinc ion binding"/>
    <property type="evidence" value="ECO:0007669"/>
    <property type="project" value="UniProtKB-KW"/>
</dbReference>
<dbReference type="PANTHER" id="PTHR24104">
    <property type="entry name" value="E3 UBIQUITIN-PROTEIN LIGASE NHLRC1-RELATED"/>
    <property type="match status" value="1"/>
</dbReference>
<comment type="caution">
    <text evidence="3">The sequence shown here is derived from an EMBL/GenBank/DDBJ whole genome shotgun (WGS) entry which is preliminary data.</text>
</comment>
<evidence type="ECO:0000256" key="2">
    <source>
        <dbReference type="PROSITE-ProRule" id="PRU00504"/>
    </source>
</evidence>